<dbReference type="PROSITE" id="PS01075">
    <property type="entry name" value="ACETATE_KINASE_1"/>
    <property type="match status" value="1"/>
</dbReference>
<evidence type="ECO:0000313" key="11">
    <source>
        <dbReference type="EMBL" id="MBC5688424.1"/>
    </source>
</evidence>
<dbReference type="PRINTS" id="PR00471">
    <property type="entry name" value="ACETATEKNASE"/>
</dbReference>
<dbReference type="NCBIfam" id="TIGR02707">
    <property type="entry name" value="butyr_kinase"/>
    <property type="match status" value="1"/>
</dbReference>
<comment type="similarity">
    <text evidence="2 9 10">Belongs to the acetokinase family.</text>
</comment>
<dbReference type="EC" id="2.7.2.7" evidence="9"/>
<dbReference type="InterPro" id="IPR023865">
    <property type="entry name" value="Aliphatic_acid_kinase_CS"/>
</dbReference>
<keyword evidence="12" id="KW-1185">Reference proteome</keyword>
<dbReference type="NCBIfam" id="NF002834">
    <property type="entry name" value="PRK03011.1-5"/>
    <property type="match status" value="1"/>
</dbReference>
<dbReference type="GO" id="GO:0005524">
    <property type="term" value="F:ATP binding"/>
    <property type="evidence" value="ECO:0007669"/>
    <property type="project" value="UniProtKB-KW"/>
</dbReference>
<dbReference type="HAMAP" id="MF_00542">
    <property type="entry name" value="Butyrate_kinase"/>
    <property type="match status" value="1"/>
</dbReference>
<dbReference type="PANTHER" id="PTHR21060">
    <property type="entry name" value="ACETATE KINASE"/>
    <property type="match status" value="1"/>
</dbReference>
<dbReference type="Pfam" id="PF00871">
    <property type="entry name" value="Acetate_kinase"/>
    <property type="match status" value="1"/>
</dbReference>
<dbReference type="EMBL" id="JACOPF010000001">
    <property type="protein sequence ID" value="MBC5688424.1"/>
    <property type="molecule type" value="Genomic_DNA"/>
</dbReference>
<dbReference type="PANTHER" id="PTHR21060:SF3">
    <property type="entry name" value="BUTYRATE KINASE 2-RELATED"/>
    <property type="match status" value="1"/>
</dbReference>
<dbReference type="PIRSF" id="PIRSF036458">
    <property type="entry name" value="Butyrate_kin"/>
    <property type="match status" value="1"/>
</dbReference>
<comment type="catalytic activity">
    <reaction evidence="8 9">
        <text>butanoate + ATP = butanoyl phosphate + ADP</text>
        <dbReference type="Rhea" id="RHEA:13585"/>
        <dbReference type="ChEBI" id="CHEBI:17968"/>
        <dbReference type="ChEBI" id="CHEBI:30616"/>
        <dbReference type="ChEBI" id="CHEBI:58079"/>
        <dbReference type="ChEBI" id="CHEBI:456216"/>
        <dbReference type="EC" id="2.7.2.7"/>
    </reaction>
</comment>
<dbReference type="SUPFAM" id="SSF53067">
    <property type="entry name" value="Actin-like ATPase domain"/>
    <property type="match status" value="2"/>
</dbReference>
<proteinExistence type="inferred from homology"/>
<keyword evidence="3 9" id="KW-0963">Cytoplasm</keyword>
<comment type="caution">
    <text evidence="11">The sequence shown here is derived from an EMBL/GenBank/DDBJ whole genome shotgun (WGS) entry which is preliminary data.</text>
</comment>
<evidence type="ECO:0000256" key="8">
    <source>
        <dbReference type="ARBA" id="ARBA00048596"/>
    </source>
</evidence>
<reference evidence="11" key="1">
    <citation type="submission" date="2020-08" db="EMBL/GenBank/DDBJ databases">
        <title>Genome public.</title>
        <authorList>
            <person name="Liu C."/>
            <person name="Sun Q."/>
        </authorList>
    </citation>
    <scope>NUCLEOTIDE SEQUENCE</scope>
    <source>
        <strain evidence="11">NSJ-55</strain>
    </source>
</reference>
<protein>
    <recommendedName>
        <fullName evidence="9">Probable butyrate kinase</fullName>
        <shortName evidence="9">BK</shortName>
        <ecNumber evidence="9">2.7.2.7</ecNumber>
    </recommendedName>
    <alternativeName>
        <fullName evidence="9">Branched-chain carboxylic acid kinase</fullName>
    </alternativeName>
</protein>
<evidence type="ECO:0000256" key="9">
    <source>
        <dbReference type="HAMAP-Rule" id="MF_00542"/>
    </source>
</evidence>
<evidence type="ECO:0000256" key="7">
    <source>
        <dbReference type="ARBA" id="ARBA00022840"/>
    </source>
</evidence>
<evidence type="ECO:0000256" key="3">
    <source>
        <dbReference type="ARBA" id="ARBA00022490"/>
    </source>
</evidence>
<name>A0A923RPE3_9FIRM</name>
<dbReference type="GO" id="GO:0047761">
    <property type="term" value="F:butyrate kinase activity"/>
    <property type="evidence" value="ECO:0007669"/>
    <property type="project" value="UniProtKB-UniRule"/>
</dbReference>
<dbReference type="PROSITE" id="PS01076">
    <property type="entry name" value="ACETATE_KINASE_2"/>
    <property type="match status" value="1"/>
</dbReference>
<evidence type="ECO:0000256" key="2">
    <source>
        <dbReference type="ARBA" id="ARBA00008748"/>
    </source>
</evidence>
<organism evidence="11 12">
    <name type="scientific">Mediterraneibacter hominis</name>
    <dbReference type="NCBI Taxonomy" id="2763054"/>
    <lineage>
        <taxon>Bacteria</taxon>
        <taxon>Bacillati</taxon>
        <taxon>Bacillota</taxon>
        <taxon>Clostridia</taxon>
        <taxon>Lachnospirales</taxon>
        <taxon>Lachnospiraceae</taxon>
        <taxon>Mediterraneibacter</taxon>
    </lineage>
</organism>
<gene>
    <name evidence="9 11" type="primary">buk</name>
    <name evidence="11" type="ORF">H8S37_05705</name>
</gene>
<accession>A0A923RPE3</accession>
<dbReference type="InterPro" id="IPR000890">
    <property type="entry name" value="Aliphatic_acid_kin_short-chain"/>
</dbReference>
<keyword evidence="6 9" id="KW-0418">Kinase</keyword>
<evidence type="ECO:0000256" key="10">
    <source>
        <dbReference type="RuleBase" id="RU003835"/>
    </source>
</evidence>
<dbReference type="RefSeq" id="WP_186875039.1">
    <property type="nucleotide sequence ID" value="NZ_JACOPF010000001.1"/>
</dbReference>
<dbReference type="GO" id="GO:0006083">
    <property type="term" value="P:acetate metabolic process"/>
    <property type="evidence" value="ECO:0007669"/>
    <property type="project" value="TreeGrafter"/>
</dbReference>
<dbReference type="GO" id="GO:0008776">
    <property type="term" value="F:acetate kinase activity"/>
    <property type="evidence" value="ECO:0007669"/>
    <property type="project" value="TreeGrafter"/>
</dbReference>
<sequence length="354" mass="39044">MKKIVAINLGSTSTKIAYYEDETCVFKDNIKHEASVIKGFNSIWDQLDYRTEQIEAYLAKKHIKIEDLDAVATRGGHTEPIVGGVYRINEKMLEQSGSEKYGNHPTDLGLRIANEFAKRGVQAFTVDPPTTDEFEKLARYSGIPSIERRSSFHVLNHRAVGMQYAKDMGKKYEDLNLVGVHMGGGISVSVHKKGKLVDANNALDGDGPFSANRCCTVPIGELIKLCYSGDYTYDQMRKLINGNSGLMGYLGENDAKIIEDRALAGDEKCKEVMEAMCYQVAKEIGADATVLKGDVDAILFTGGMAHSKWIVGMISEYVKYIAPIAVYPGEYEMQSLGLNTLAALNGQTEIKELK</sequence>
<dbReference type="AlphaFoldDB" id="A0A923RPE3"/>
<keyword evidence="7 9" id="KW-0067">ATP-binding</keyword>
<dbReference type="InterPro" id="IPR043129">
    <property type="entry name" value="ATPase_NBD"/>
</dbReference>
<evidence type="ECO:0000256" key="6">
    <source>
        <dbReference type="ARBA" id="ARBA00022777"/>
    </source>
</evidence>
<dbReference type="CDD" id="cd24011">
    <property type="entry name" value="ASKHA_NBD_BK"/>
    <property type="match status" value="1"/>
</dbReference>
<dbReference type="GO" id="GO:0005737">
    <property type="term" value="C:cytoplasm"/>
    <property type="evidence" value="ECO:0007669"/>
    <property type="project" value="UniProtKB-SubCell"/>
</dbReference>
<evidence type="ECO:0000256" key="1">
    <source>
        <dbReference type="ARBA" id="ARBA00004496"/>
    </source>
</evidence>
<evidence type="ECO:0000313" key="12">
    <source>
        <dbReference type="Proteomes" id="UP000652477"/>
    </source>
</evidence>
<keyword evidence="4 9" id="KW-0808">Transferase</keyword>
<dbReference type="InterPro" id="IPR011245">
    <property type="entry name" value="Butyrate_kin"/>
</dbReference>
<comment type="subcellular location">
    <subcellularLocation>
        <location evidence="1 9">Cytoplasm</location>
    </subcellularLocation>
</comment>
<dbReference type="Proteomes" id="UP000652477">
    <property type="component" value="Unassembled WGS sequence"/>
</dbReference>
<keyword evidence="5 9" id="KW-0547">Nucleotide-binding</keyword>
<dbReference type="Gene3D" id="3.30.420.40">
    <property type="match status" value="2"/>
</dbReference>
<evidence type="ECO:0000256" key="4">
    <source>
        <dbReference type="ARBA" id="ARBA00022679"/>
    </source>
</evidence>
<evidence type="ECO:0000256" key="5">
    <source>
        <dbReference type="ARBA" id="ARBA00022741"/>
    </source>
</evidence>